<reference evidence="2 3" key="1">
    <citation type="submission" date="2014-04" db="EMBL/GenBank/DDBJ databases">
        <authorList>
            <consortium name="DOE Joint Genome Institute"/>
            <person name="Kuo A."/>
            <person name="Martino E."/>
            <person name="Perotto S."/>
            <person name="Kohler A."/>
            <person name="Nagy L.G."/>
            <person name="Floudas D."/>
            <person name="Copeland A."/>
            <person name="Barry K.W."/>
            <person name="Cichocki N."/>
            <person name="Veneault-Fourrey C."/>
            <person name="LaButti K."/>
            <person name="Lindquist E.A."/>
            <person name="Lipzen A."/>
            <person name="Lundell T."/>
            <person name="Morin E."/>
            <person name="Murat C."/>
            <person name="Sun H."/>
            <person name="Tunlid A."/>
            <person name="Henrissat B."/>
            <person name="Grigoriev I.V."/>
            <person name="Hibbett D.S."/>
            <person name="Martin F."/>
            <person name="Nordberg H.P."/>
            <person name="Cantor M.N."/>
            <person name="Hua S.X."/>
        </authorList>
    </citation>
    <scope>NUCLEOTIDE SEQUENCE [LARGE SCALE GENOMIC DNA]</scope>
    <source>
        <strain evidence="2 3">Zn</strain>
    </source>
</reference>
<dbReference type="EMBL" id="KN832877">
    <property type="protein sequence ID" value="KIN00669.1"/>
    <property type="molecule type" value="Genomic_DNA"/>
</dbReference>
<dbReference type="Pfam" id="PF26639">
    <property type="entry name" value="Het-6_barrel"/>
    <property type="match status" value="1"/>
</dbReference>
<accession>A0A0C3CNV8</accession>
<protein>
    <recommendedName>
        <fullName evidence="1">Heterokaryon incompatibility domain-containing protein</fullName>
    </recommendedName>
</protein>
<dbReference type="Proteomes" id="UP000054321">
    <property type="component" value="Unassembled WGS sequence"/>
</dbReference>
<name>A0A0C3CNV8_OIDMZ</name>
<dbReference type="PANTHER" id="PTHR24148:SF64">
    <property type="entry name" value="HETEROKARYON INCOMPATIBILITY DOMAIN-CONTAINING PROTEIN"/>
    <property type="match status" value="1"/>
</dbReference>
<dbReference type="Pfam" id="PF06985">
    <property type="entry name" value="HET"/>
    <property type="match status" value="1"/>
</dbReference>
<reference evidence="3" key="2">
    <citation type="submission" date="2015-01" db="EMBL/GenBank/DDBJ databases">
        <title>Evolutionary Origins and Diversification of the Mycorrhizal Mutualists.</title>
        <authorList>
            <consortium name="DOE Joint Genome Institute"/>
            <consortium name="Mycorrhizal Genomics Consortium"/>
            <person name="Kohler A."/>
            <person name="Kuo A."/>
            <person name="Nagy L.G."/>
            <person name="Floudas D."/>
            <person name="Copeland A."/>
            <person name="Barry K.W."/>
            <person name="Cichocki N."/>
            <person name="Veneault-Fourrey C."/>
            <person name="LaButti K."/>
            <person name="Lindquist E.A."/>
            <person name="Lipzen A."/>
            <person name="Lundell T."/>
            <person name="Morin E."/>
            <person name="Murat C."/>
            <person name="Riley R."/>
            <person name="Ohm R."/>
            <person name="Sun H."/>
            <person name="Tunlid A."/>
            <person name="Henrissat B."/>
            <person name="Grigoriev I.V."/>
            <person name="Hibbett D.S."/>
            <person name="Martin F."/>
        </authorList>
    </citation>
    <scope>NUCLEOTIDE SEQUENCE [LARGE SCALE GENOMIC DNA]</scope>
    <source>
        <strain evidence="3">Zn</strain>
    </source>
</reference>
<dbReference type="HOGENOM" id="CLU_004184_7_4_1"/>
<sequence length="638" mass="72311">MDSYSYTALNESAGQIRLLSLLPGDFSDEIVISIQEVVLSMSEKPIFEALSYVWGSDADMVPIVIRGAVDTCLTVTPYLEIALRYLRYQEKLRSLWIDAIYINQNDLEERSAQVQRMAEIYALAESVLVWLGPEERQSEEALHMLDNLGSEVEVDWPSRIVKSTLTGDVVPHERWGSGCSRINNDVWVAIFHLLDRPWFERLWVRQEITLASSQAVVICGHDVIPWNNFRKAVYVMRVNGSPRLGLQLPERIGIAFDLCDYEDKESLLLVLRHTRNCKCSDPRDRVFALLSLVERSPRQPVIIPDYRKTCLEVYRDLLLQYAHEIGSLDMLTYSELQGDSASQPTWIPDLSNQTEYNDLWVPQAAGQSRAQIEYDGSQVMKVTGLLITTVRDSSATITPGTTNREVLKWVRKHLPHNSQHQYPTGSSVLDEFYKALVTDLFSHRFHPPSPAFADFNQVKRAMEDLESDEPTDAQLQTLDRYLDSILFWSARRALLTTNDGYIGWGPNKARPGDQVSVILGCHSPLILRPMADNKWQVVGESYVHGLMDAEALLGPLPDGYVSVSYFNPDLQNYGTQYLDENTGVVYKVDPRLRSISIEEGLDGSHASENELDTGQHDPIFSPSALEARGIELRQFELV</sequence>
<gene>
    <name evidence="2" type="ORF">OIDMADRAFT_125222</name>
</gene>
<dbReference type="AlphaFoldDB" id="A0A0C3CNV8"/>
<dbReference type="OrthoDB" id="3553147at2759"/>
<dbReference type="InterPro" id="IPR052895">
    <property type="entry name" value="HetReg/Transcr_Mod"/>
</dbReference>
<keyword evidence="3" id="KW-1185">Reference proteome</keyword>
<dbReference type="InterPro" id="IPR010730">
    <property type="entry name" value="HET"/>
</dbReference>
<evidence type="ECO:0000259" key="1">
    <source>
        <dbReference type="Pfam" id="PF06985"/>
    </source>
</evidence>
<proteinExistence type="predicted"/>
<organism evidence="2 3">
    <name type="scientific">Oidiodendron maius (strain Zn)</name>
    <dbReference type="NCBI Taxonomy" id="913774"/>
    <lineage>
        <taxon>Eukaryota</taxon>
        <taxon>Fungi</taxon>
        <taxon>Dikarya</taxon>
        <taxon>Ascomycota</taxon>
        <taxon>Pezizomycotina</taxon>
        <taxon>Leotiomycetes</taxon>
        <taxon>Leotiomycetes incertae sedis</taxon>
        <taxon>Myxotrichaceae</taxon>
        <taxon>Oidiodendron</taxon>
    </lineage>
</organism>
<evidence type="ECO:0000313" key="3">
    <source>
        <dbReference type="Proteomes" id="UP000054321"/>
    </source>
</evidence>
<dbReference type="PANTHER" id="PTHR24148">
    <property type="entry name" value="ANKYRIN REPEAT DOMAIN-CONTAINING PROTEIN 39 HOMOLOG-RELATED"/>
    <property type="match status" value="1"/>
</dbReference>
<dbReference type="STRING" id="913774.A0A0C3CNV8"/>
<feature type="domain" description="Heterokaryon incompatibility" evidence="1">
    <location>
        <begin position="47"/>
        <end position="207"/>
    </location>
</feature>
<dbReference type="InParanoid" id="A0A0C3CNV8"/>
<evidence type="ECO:0000313" key="2">
    <source>
        <dbReference type="EMBL" id="KIN00669.1"/>
    </source>
</evidence>